<evidence type="ECO:0000313" key="1">
    <source>
        <dbReference type="EMBL" id="KAH7318729.1"/>
    </source>
</evidence>
<evidence type="ECO:0000313" key="2">
    <source>
        <dbReference type="Proteomes" id="UP000813444"/>
    </source>
</evidence>
<name>A0A8K0WR19_9HYPO</name>
<comment type="caution">
    <text evidence="1">The sequence shown here is derived from an EMBL/GenBank/DDBJ whole genome shotgun (WGS) entry which is preliminary data.</text>
</comment>
<gene>
    <name evidence="1" type="ORF">B0I35DRAFT_250759</name>
</gene>
<dbReference type="AlphaFoldDB" id="A0A8K0WR19"/>
<sequence>MVRPMWDFSRLKFTGISRAALLTRIITTLFAALPHINSASSPSSALFGQYRLPTKLGGLRGEWMHLKNRERFSFRRIDDGILFPVSVFWKRPSSETRSISTPATKLGWWTNMNASTEDKARADVQVQGAVGIGKV</sequence>
<accession>A0A8K0WR19</accession>
<keyword evidence="2" id="KW-1185">Reference proteome</keyword>
<proteinExistence type="predicted"/>
<dbReference type="Proteomes" id="UP000813444">
    <property type="component" value="Unassembled WGS sequence"/>
</dbReference>
<protein>
    <submittedName>
        <fullName evidence="1">Uncharacterized protein</fullName>
    </submittedName>
</protein>
<dbReference type="EMBL" id="JAGPNK010000007">
    <property type="protein sequence ID" value="KAH7318729.1"/>
    <property type="molecule type" value="Genomic_DNA"/>
</dbReference>
<organism evidence="1 2">
    <name type="scientific">Stachybotrys elegans</name>
    <dbReference type="NCBI Taxonomy" id="80388"/>
    <lineage>
        <taxon>Eukaryota</taxon>
        <taxon>Fungi</taxon>
        <taxon>Dikarya</taxon>
        <taxon>Ascomycota</taxon>
        <taxon>Pezizomycotina</taxon>
        <taxon>Sordariomycetes</taxon>
        <taxon>Hypocreomycetidae</taxon>
        <taxon>Hypocreales</taxon>
        <taxon>Stachybotryaceae</taxon>
        <taxon>Stachybotrys</taxon>
    </lineage>
</organism>
<reference evidence="1" key="1">
    <citation type="journal article" date="2021" name="Nat. Commun.">
        <title>Genetic determinants of endophytism in the Arabidopsis root mycobiome.</title>
        <authorList>
            <person name="Mesny F."/>
            <person name="Miyauchi S."/>
            <person name="Thiergart T."/>
            <person name="Pickel B."/>
            <person name="Atanasova L."/>
            <person name="Karlsson M."/>
            <person name="Huettel B."/>
            <person name="Barry K.W."/>
            <person name="Haridas S."/>
            <person name="Chen C."/>
            <person name="Bauer D."/>
            <person name="Andreopoulos W."/>
            <person name="Pangilinan J."/>
            <person name="LaButti K."/>
            <person name="Riley R."/>
            <person name="Lipzen A."/>
            <person name="Clum A."/>
            <person name="Drula E."/>
            <person name="Henrissat B."/>
            <person name="Kohler A."/>
            <person name="Grigoriev I.V."/>
            <person name="Martin F.M."/>
            <person name="Hacquard S."/>
        </authorList>
    </citation>
    <scope>NUCLEOTIDE SEQUENCE</scope>
    <source>
        <strain evidence="1">MPI-CAGE-CH-0235</strain>
    </source>
</reference>